<dbReference type="RefSeq" id="WP_382420978.1">
    <property type="nucleotide sequence ID" value="NZ_JBHSCW010000001.1"/>
</dbReference>
<protein>
    <submittedName>
        <fullName evidence="3">Alpha/beta fold hydrolase</fullName>
    </submittedName>
</protein>
<evidence type="ECO:0000256" key="1">
    <source>
        <dbReference type="SAM" id="MobiDB-lite"/>
    </source>
</evidence>
<dbReference type="InterPro" id="IPR000073">
    <property type="entry name" value="AB_hydrolase_1"/>
</dbReference>
<dbReference type="Gene3D" id="3.40.50.1820">
    <property type="entry name" value="alpha/beta hydrolase"/>
    <property type="match status" value="1"/>
</dbReference>
<proteinExistence type="predicted"/>
<dbReference type="SUPFAM" id="SSF53474">
    <property type="entry name" value="alpha/beta-Hydrolases"/>
    <property type="match status" value="1"/>
</dbReference>
<organism evidence="3 4">
    <name type="scientific">Fodinicurvata halophila</name>
    <dbReference type="NCBI Taxonomy" id="1419723"/>
    <lineage>
        <taxon>Bacteria</taxon>
        <taxon>Pseudomonadati</taxon>
        <taxon>Pseudomonadota</taxon>
        <taxon>Alphaproteobacteria</taxon>
        <taxon>Rhodospirillales</taxon>
        <taxon>Rhodovibrionaceae</taxon>
        <taxon>Fodinicurvata</taxon>
    </lineage>
</organism>
<dbReference type="InterPro" id="IPR051321">
    <property type="entry name" value="PHA/PHB_synthase"/>
</dbReference>
<dbReference type="Proteomes" id="UP001595799">
    <property type="component" value="Unassembled WGS sequence"/>
</dbReference>
<feature type="compositionally biased region" description="Basic and acidic residues" evidence="1">
    <location>
        <begin position="8"/>
        <end position="17"/>
    </location>
</feature>
<sequence length="416" mass="45735">MESMGEAGQRRVPDSQRKGPRPLMLHLSLAQTIWRGSSAAWPSWNSGWQNLNPALRAEEEALRLELLRAEADPAAAADALERQVRKRQRELLDGIEAYRRHPYRRALEDPPVLWSEGSARLLDYGGSGPPLLLVPSLINRGYILDLSETCSLARWLAESGFRVFLLDWGTPGEIERGFSLTDYIAGYLEASLDALRSETGQNPLLVGYCMGGLLALAAAQRRAEDLRGLVLLATPWDFHAIPGQAALGRAALMTWGPLMDLMGELPVDVLQSLFTMVDPMATIRKFRNFAALDPESEQARAFVALEDWLNDGVPLAAPVARECLGAWYAGNTTQMGAWRIAGRRVLPQRIELPTLCVIPAEDRIVPPASALALAEALPNVDVQRPKAGHIGMVAGRSAASRIWGPLRDWMRDKAVS</sequence>
<reference evidence="4" key="1">
    <citation type="journal article" date="2019" name="Int. J. Syst. Evol. Microbiol.">
        <title>The Global Catalogue of Microorganisms (GCM) 10K type strain sequencing project: providing services to taxonomists for standard genome sequencing and annotation.</title>
        <authorList>
            <consortium name="The Broad Institute Genomics Platform"/>
            <consortium name="The Broad Institute Genome Sequencing Center for Infectious Disease"/>
            <person name="Wu L."/>
            <person name="Ma J."/>
        </authorList>
    </citation>
    <scope>NUCLEOTIDE SEQUENCE [LARGE SCALE GENOMIC DNA]</scope>
    <source>
        <strain evidence="4">CECT 8472</strain>
    </source>
</reference>
<dbReference type="InterPro" id="IPR029058">
    <property type="entry name" value="AB_hydrolase_fold"/>
</dbReference>
<evidence type="ECO:0000259" key="2">
    <source>
        <dbReference type="Pfam" id="PF00561"/>
    </source>
</evidence>
<feature type="domain" description="AB hydrolase-1" evidence="2">
    <location>
        <begin position="129"/>
        <end position="391"/>
    </location>
</feature>
<accession>A0ABV8UH98</accession>
<dbReference type="EMBL" id="JBHSCW010000001">
    <property type="protein sequence ID" value="MFC4350648.1"/>
    <property type="molecule type" value="Genomic_DNA"/>
</dbReference>
<keyword evidence="3" id="KW-0378">Hydrolase</keyword>
<dbReference type="PANTHER" id="PTHR36837">
    <property type="entry name" value="POLY(3-HYDROXYALKANOATE) POLYMERASE SUBUNIT PHAC"/>
    <property type="match status" value="1"/>
</dbReference>
<keyword evidence="4" id="KW-1185">Reference proteome</keyword>
<comment type="caution">
    <text evidence="3">The sequence shown here is derived from an EMBL/GenBank/DDBJ whole genome shotgun (WGS) entry which is preliminary data.</text>
</comment>
<evidence type="ECO:0000313" key="3">
    <source>
        <dbReference type="EMBL" id="MFC4350648.1"/>
    </source>
</evidence>
<dbReference type="GO" id="GO:0016787">
    <property type="term" value="F:hydrolase activity"/>
    <property type="evidence" value="ECO:0007669"/>
    <property type="project" value="UniProtKB-KW"/>
</dbReference>
<feature type="region of interest" description="Disordered" evidence="1">
    <location>
        <begin position="1"/>
        <end position="20"/>
    </location>
</feature>
<name>A0ABV8UH98_9PROT</name>
<dbReference type="Pfam" id="PF00561">
    <property type="entry name" value="Abhydrolase_1"/>
    <property type="match status" value="1"/>
</dbReference>
<evidence type="ECO:0000313" key="4">
    <source>
        <dbReference type="Proteomes" id="UP001595799"/>
    </source>
</evidence>
<dbReference type="PANTHER" id="PTHR36837:SF2">
    <property type="entry name" value="POLY(3-HYDROXYALKANOATE) POLYMERASE SUBUNIT PHAC"/>
    <property type="match status" value="1"/>
</dbReference>
<gene>
    <name evidence="3" type="ORF">ACFOW6_03725</name>
</gene>